<proteinExistence type="predicted"/>
<dbReference type="GO" id="GO:0030476">
    <property type="term" value="P:ascospore wall assembly"/>
    <property type="evidence" value="ECO:0007669"/>
    <property type="project" value="EnsemblFungi"/>
</dbReference>
<name>H2AQF5_KAZAF</name>
<organism evidence="1 2">
    <name type="scientific">Kazachstania africana (strain ATCC 22294 / BCRC 22015 / CBS 2517 / CECT 1963 / NBRC 1671 / NRRL Y-8276)</name>
    <name type="common">Yeast</name>
    <name type="synonym">Kluyveromyces africanus</name>
    <dbReference type="NCBI Taxonomy" id="1071382"/>
    <lineage>
        <taxon>Eukaryota</taxon>
        <taxon>Fungi</taxon>
        <taxon>Dikarya</taxon>
        <taxon>Ascomycota</taxon>
        <taxon>Saccharomycotina</taxon>
        <taxon>Saccharomycetes</taxon>
        <taxon>Saccharomycetales</taxon>
        <taxon>Saccharomycetaceae</taxon>
        <taxon>Kazachstania</taxon>
    </lineage>
</organism>
<evidence type="ECO:0000313" key="1">
    <source>
        <dbReference type="EMBL" id="CCF56605.1"/>
    </source>
</evidence>
<gene>
    <name evidence="1" type="primary">KAFR0B03090</name>
    <name evidence="1" type="ORF">KAFR_0B03090</name>
</gene>
<dbReference type="GeneID" id="13882986"/>
<dbReference type="Proteomes" id="UP000005220">
    <property type="component" value="Chromosome 2"/>
</dbReference>
<dbReference type="RefSeq" id="XP_003955740.1">
    <property type="nucleotide sequence ID" value="XM_003955691.1"/>
</dbReference>
<sequence>MRVPPPPRRSRANIIPIYGIKIRSLLCCHRLKRRWHLHKLRKKLRLNSNNKFGPISGPRAEDMMDLQTGYLSRSIRKKPLLIASFPRGCDNSPEIKVLQRSNFAKQFITKRKYYLKQYENKLFKTTADKVGQTNTFQCAQTVRTIKTVTSKNADVRTIFHNQNVLKRVNIEPSLQIDDYKFIIFDSKNSFRLTKNKSNIQNLKDSISLTNVKVDEIKPLASLQDTQQKTVPIREHTSQPTYRKSKKTTEHAANNVNSNGVNLYLFSSKSIISYSKSV</sequence>
<keyword evidence="2" id="KW-1185">Reference proteome</keyword>
<dbReference type="AlphaFoldDB" id="H2AQF5"/>
<dbReference type="OrthoDB" id="4058291at2759"/>
<accession>H2AQF5</accession>
<dbReference type="eggNOG" id="ENOG502S21W">
    <property type="taxonomic scope" value="Eukaryota"/>
</dbReference>
<reference evidence="1 2" key="1">
    <citation type="journal article" date="2011" name="Proc. Natl. Acad. Sci. U.S.A.">
        <title>Evolutionary erosion of yeast sex chromosomes by mating-type switching accidents.</title>
        <authorList>
            <person name="Gordon J.L."/>
            <person name="Armisen D."/>
            <person name="Proux-Wera E."/>
            <person name="Oheigeartaigh S.S."/>
            <person name="Byrne K.P."/>
            <person name="Wolfe K.H."/>
        </authorList>
    </citation>
    <scope>NUCLEOTIDE SEQUENCE [LARGE SCALE GENOMIC DNA]</scope>
    <source>
        <strain evidence="2">ATCC 22294 / BCRC 22015 / CBS 2517 / CECT 1963 / NBRC 1671 / NRRL Y-8276</strain>
    </source>
</reference>
<dbReference type="GO" id="GO:0005628">
    <property type="term" value="C:prospore membrane"/>
    <property type="evidence" value="ECO:0007669"/>
    <property type="project" value="EnsemblFungi"/>
</dbReference>
<protein>
    <submittedName>
        <fullName evidence="1">Uncharacterized protein</fullName>
    </submittedName>
</protein>
<dbReference type="InParanoid" id="H2AQF5"/>
<dbReference type="HOGENOM" id="CLU_069887_0_0_1"/>
<dbReference type="EMBL" id="HE650822">
    <property type="protein sequence ID" value="CCF56605.1"/>
    <property type="molecule type" value="Genomic_DNA"/>
</dbReference>
<dbReference type="FunCoup" id="H2AQF5">
    <property type="interactions" value="28"/>
</dbReference>
<evidence type="ECO:0000313" key="2">
    <source>
        <dbReference type="Proteomes" id="UP000005220"/>
    </source>
</evidence>
<dbReference type="KEGG" id="kaf:KAFR_0B03090"/>